<evidence type="ECO:0000313" key="1">
    <source>
        <dbReference type="EMBL" id="KAF9740132.1"/>
    </source>
</evidence>
<keyword evidence="2" id="KW-1185">Reference proteome</keyword>
<name>A0A9P6GQQ2_9PLEO</name>
<accession>A0A9P6GQQ2</accession>
<reference evidence="1" key="1">
    <citation type="journal article" date="2020" name="Mol. Plant Microbe Interact.">
        <title>Genome Sequence of the Biocontrol Agent Coniothyrium minitans strain Conio (IMI 134523).</title>
        <authorList>
            <person name="Patel D."/>
            <person name="Shittu T.A."/>
            <person name="Baroncelli R."/>
            <person name="Muthumeenakshi S."/>
            <person name="Osborne T.H."/>
            <person name="Janganan T.K."/>
            <person name="Sreenivasaprasad S."/>
        </authorList>
    </citation>
    <scope>NUCLEOTIDE SEQUENCE</scope>
    <source>
        <strain evidence="1">Conio</strain>
    </source>
</reference>
<organism evidence="1 2">
    <name type="scientific">Paraphaeosphaeria minitans</name>
    <dbReference type="NCBI Taxonomy" id="565426"/>
    <lineage>
        <taxon>Eukaryota</taxon>
        <taxon>Fungi</taxon>
        <taxon>Dikarya</taxon>
        <taxon>Ascomycota</taxon>
        <taxon>Pezizomycotina</taxon>
        <taxon>Dothideomycetes</taxon>
        <taxon>Pleosporomycetidae</taxon>
        <taxon>Pleosporales</taxon>
        <taxon>Massarineae</taxon>
        <taxon>Didymosphaeriaceae</taxon>
        <taxon>Paraphaeosphaeria</taxon>
    </lineage>
</organism>
<sequence>MLHSWYPETSLGFHNRTAQTRHDDERRRLDRNHCLSSTVLGGRIGKTLIASV</sequence>
<gene>
    <name evidence="1" type="ORF">PMIN01_02767</name>
</gene>
<comment type="caution">
    <text evidence="1">The sequence shown here is derived from an EMBL/GenBank/DDBJ whole genome shotgun (WGS) entry which is preliminary data.</text>
</comment>
<dbReference type="AlphaFoldDB" id="A0A9P6GQQ2"/>
<dbReference type="Proteomes" id="UP000756921">
    <property type="component" value="Unassembled WGS sequence"/>
</dbReference>
<dbReference type="EMBL" id="WJXW01000002">
    <property type="protein sequence ID" value="KAF9740132.1"/>
    <property type="molecule type" value="Genomic_DNA"/>
</dbReference>
<protein>
    <submittedName>
        <fullName evidence="1">Uncharacterized protein</fullName>
    </submittedName>
</protein>
<proteinExistence type="predicted"/>
<evidence type="ECO:0000313" key="2">
    <source>
        <dbReference type="Proteomes" id="UP000756921"/>
    </source>
</evidence>